<proteinExistence type="predicted"/>
<dbReference type="KEGG" id="val:VDBG_01985"/>
<dbReference type="eggNOG" id="ENOG502S4ZK">
    <property type="taxonomic scope" value="Eukaryota"/>
</dbReference>
<dbReference type="HOGENOM" id="CLU_746391_0_0_1"/>
<feature type="domain" description="Alpha box" evidence="5">
    <location>
        <begin position="99"/>
        <end position="197"/>
    </location>
</feature>
<evidence type="ECO:0000256" key="4">
    <source>
        <dbReference type="ARBA" id="ARBA00023242"/>
    </source>
</evidence>
<dbReference type="EMBL" id="DS985215">
    <property type="protein sequence ID" value="EEY15876.1"/>
    <property type="molecule type" value="Genomic_DNA"/>
</dbReference>
<dbReference type="GO" id="GO:0005634">
    <property type="term" value="C:nucleus"/>
    <property type="evidence" value="ECO:0007669"/>
    <property type="project" value="InterPro"/>
</dbReference>
<dbReference type="Pfam" id="PF04769">
    <property type="entry name" value="MATalpha_HMGbox"/>
    <property type="match status" value="1"/>
</dbReference>
<dbReference type="InterPro" id="IPR006856">
    <property type="entry name" value="MATalpha_HMGbox"/>
</dbReference>
<evidence type="ECO:0000256" key="2">
    <source>
        <dbReference type="ARBA" id="ARBA00023125"/>
    </source>
</evidence>
<name>C9SBZ2_VERA1</name>
<evidence type="ECO:0000259" key="5">
    <source>
        <dbReference type="Pfam" id="PF04769"/>
    </source>
</evidence>
<reference evidence="7" key="1">
    <citation type="journal article" date="2011" name="PLoS Pathog.">
        <title>Comparative genomics yields insights into niche adaptation of plant vascular wilt pathogens.</title>
        <authorList>
            <person name="Klosterman S.J."/>
            <person name="Subbarao K.V."/>
            <person name="Kang S."/>
            <person name="Veronese P."/>
            <person name="Gold S.E."/>
            <person name="Thomma B.P.H.J."/>
            <person name="Chen Z."/>
            <person name="Henrissat B."/>
            <person name="Lee Y.-H."/>
            <person name="Park J."/>
            <person name="Garcia-Pedrajas M.D."/>
            <person name="Barbara D.J."/>
            <person name="Anchieta A."/>
            <person name="de Jonge R."/>
            <person name="Santhanam P."/>
            <person name="Maruthachalam K."/>
            <person name="Atallah Z."/>
            <person name="Amyotte S.G."/>
            <person name="Paz Z."/>
            <person name="Inderbitzin P."/>
            <person name="Hayes R.J."/>
            <person name="Heiman D.I."/>
            <person name="Young S."/>
            <person name="Zeng Q."/>
            <person name="Engels R."/>
            <person name="Galagan J."/>
            <person name="Cuomo C.A."/>
            <person name="Dobinson K.F."/>
            <person name="Ma L.-J."/>
        </authorList>
    </citation>
    <scope>NUCLEOTIDE SEQUENCE [LARGE SCALE GENOMIC DNA]</scope>
    <source>
        <strain evidence="7">VaMs.102 / ATCC MYA-4576 / FGSC 10136</strain>
    </source>
</reference>
<evidence type="ECO:0000256" key="1">
    <source>
        <dbReference type="ARBA" id="ARBA00023015"/>
    </source>
</evidence>
<evidence type="ECO:0000313" key="6">
    <source>
        <dbReference type="EMBL" id="EEY15876.1"/>
    </source>
</evidence>
<evidence type="ECO:0000256" key="3">
    <source>
        <dbReference type="ARBA" id="ARBA00023163"/>
    </source>
</evidence>
<dbReference type="AlphaFoldDB" id="C9SBZ2"/>
<keyword evidence="2" id="KW-0238">DNA-binding</keyword>
<dbReference type="OrthoDB" id="5398665at2759"/>
<dbReference type="GO" id="GO:0045895">
    <property type="term" value="P:positive regulation of mating-type specific transcription, DNA-templated"/>
    <property type="evidence" value="ECO:0007669"/>
    <property type="project" value="InterPro"/>
</dbReference>
<keyword evidence="1" id="KW-0805">Transcription regulation</keyword>
<keyword evidence="7" id="KW-1185">Reference proteome</keyword>
<gene>
    <name evidence="6" type="ORF">VDBG_01985</name>
</gene>
<sequence length="371" mass="41319">MSVRSNLLAYLATLPPQLLLESLTQQDITAMFQGRTMQQIAARNPTIDYNTQFQTVYGATFEPLVVPSAVNQAVEMTEPISPGNVKALRPLNAFMAFRFGKDNITVKGFLQYVGPVMKLVAPLDYLNTFKWTITVVNGERVLEQDQSLADIAIAEHQQLDVPNTELELLEEVLEAGFMPERASTLMRTMTGNAKGVMTTKARKRKLRNFIDTIQSDPVGAAASLLGDDSLISDQYSVEVYWSPEMSSINDSTVLQQAHDCEGSANTSSEMEEKKIVNQAEESTPDSDHFHGDGNFVDGNFVGNSYDMEAMHSFPIGECQQPHMIYDDNTHEARAFHVGPNFQYSILMNEPSIQEETDDRSLLEFLAVNKLS</sequence>
<accession>C9SBZ2</accession>
<keyword evidence="3" id="KW-0804">Transcription</keyword>
<dbReference type="GeneID" id="9535587"/>
<dbReference type="RefSeq" id="XP_003007797.1">
    <property type="nucleotide sequence ID" value="XM_003007751.1"/>
</dbReference>
<protein>
    <submittedName>
        <fullName evidence="6">Mating-type protein MAT-1</fullName>
    </submittedName>
</protein>
<evidence type="ECO:0000313" key="7">
    <source>
        <dbReference type="Proteomes" id="UP000008698"/>
    </source>
</evidence>
<organism evidence="7">
    <name type="scientific">Verticillium alfalfae (strain VaMs.102 / ATCC MYA-4576 / FGSC 10136)</name>
    <name type="common">Verticillium wilt of alfalfa</name>
    <name type="synonym">Verticillium albo-atrum</name>
    <dbReference type="NCBI Taxonomy" id="526221"/>
    <lineage>
        <taxon>Eukaryota</taxon>
        <taxon>Fungi</taxon>
        <taxon>Dikarya</taxon>
        <taxon>Ascomycota</taxon>
        <taxon>Pezizomycotina</taxon>
        <taxon>Sordariomycetes</taxon>
        <taxon>Hypocreomycetidae</taxon>
        <taxon>Glomerellales</taxon>
        <taxon>Plectosphaerellaceae</taxon>
        <taxon>Verticillium</taxon>
    </lineage>
</organism>
<dbReference type="GO" id="GO:0008301">
    <property type="term" value="F:DNA binding, bending"/>
    <property type="evidence" value="ECO:0007669"/>
    <property type="project" value="InterPro"/>
</dbReference>
<dbReference type="Proteomes" id="UP000008698">
    <property type="component" value="Unassembled WGS sequence"/>
</dbReference>
<dbReference type="STRING" id="526221.C9SBZ2"/>
<keyword evidence="4" id="KW-0539">Nucleus</keyword>